<proteinExistence type="predicted"/>
<accession>A0A8K0HXR4</accession>
<dbReference type="AlphaFoldDB" id="A0A8K0HXR4"/>
<gene>
    <name evidence="1" type="ORF">COCNU_02G001710</name>
</gene>
<reference evidence="1" key="2">
    <citation type="submission" date="2019-07" db="EMBL/GenBank/DDBJ databases">
        <authorList>
            <person name="Yang Y."/>
            <person name="Bocs S."/>
            <person name="Baudouin L."/>
        </authorList>
    </citation>
    <scope>NUCLEOTIDE SEQUENCE</scope>
    <source>
        <tissue evidence="1">Spear leaf of Hainan Tall coconut</tissue>
    </source>
</reference>
<keyword evidence="2" id="KW-1185">Reference proteome</keyword>
<reference evidence="1" key="1">
    <citation type="journal article" date="2017" name="Gigascience">
        <title>The genome draft of coconut (Cocos nucifera).</title>
        <authorList>
            <person name="Xiao Y."/>
            <person name="Xu P."/>
            <person name="Fan H."/>
            <person name="Baudouin L."/>
            <person name="Xia W."/>
            <person name="Bocs S."/>
            <person name="Xu J."/>
            <person name="Li Q."/>
            <person name="Guo A."/>
            <person name="Zhou L."/>
            <person name="Li J."/>
            <person name="Wu Y."/>
            <person name="Ma Z."/>
            <person name="Armero A."/>
            <person name="Issali A.E."/>
            <person name="Liu N."/>
            <person name="Peng M."/>
            <person name="Yang Y."/>
        </authorList>
    </citation>
    <scope>NUCLEOTIDE SEQUENCE</scope>
    <source>
        <tissue evidence="1">Spear leaf of Hainan Tall coconut</tissue>
    </source>
</reference>
<evidence type="ECO:0000313" key="2">
    <source>
        <dbReference type="Proteomes" id="UP000797356"/>
    </source>
</evidence>
<evidence type="ECO:0000313" key="1">
    <source>
        <dbReference type="EMBL" id="KAG1330203.1"/>
    </source>
</evidence>
<name>A0A8K0HXR4_COCNU</name>
<dbReference type="EMBL" id="CM017873">
    <property type="protein sequence ID" value="KAG1330203.1"/>
    <property type="molecule type" value="Genomic_DNA"/>
</dbReference>
<protein>
    <submittedName>
        <fullName evidence="1">Uncharacterized protein</fullName>
    </submittedName>
</protein>
<comment type="caution">
    <text evidence="1">The sequence shown here is derived from an EMBL/GenBank/DDBJ whole genome shotgun (WGS) entry which is preliminary data.</text>
</comment>
<dbReference type="Proteomes" id="UP000797356">
    <property type="component" value="Chromosome 2"/>
</dbReference>
<sequence>MLAKIMGATPTIIHFYDNVKYCVVRRPRLHSLNKIHFNEFSSCSRARNVRCEPTKSFQMGITAVNGSCDHNRTSSLSAALPAYVTCPSP</sequence>
<organism evidence="1 2">
    <name type="scientific">Cocos nucifera</name>
    <name type="common">Coconut palm</name>
    <dbReference type="NCBI Taxonomy" id="13894"/>
    <lineage>
        <taxon>Eukaryota</taxon>
        <taxon>Viridiplantae</taxon>
        <taxon>Streptophyta</taxon>
        <taxon>Embryophyta</taxon>
        <taxon>Tracheophyta</taxon>
        <taxon>Spermatophyta</taxon>
        <taxon>Magnoliopsida</taxon>
        <taxon>Liliopsida</taxon>
        <taxon>Arecaceae</taxon>
        <taxon>Arecoideae</taxon>
        <taxon>Cocoseae</taxon>
        <taxon>Attaleinae</taxon>
        <taxon>Cocos</taxon>
    </lineage>
</organism>